<sequence length="264" mass="28146">MVYMETHLKRAVLITGGGSGIGLGLAERHLAAGHRVTITGRSADRLTAAADRLPGIETVTNDIATPEGRQHLADHVRQTMPELDVLINNAGIQRRVGIASDRSSWAEAQNEIDILFAAPVHLGQLLVPHMLTHGRPSVLVNITSGGAFFPQPFAPLYSAAKAALHSYTVNLRHALKATPVRVVELIPPAVATELTGPGQAHGADLAEFCDTVFPLLDGSRMEVGFGPTATPGFTEQRAAEQRAFDAMSDRFDVPVYRPDGLVSG</sequence>
<comment type="caution">
    <text evidence="4">The sequence shown here is derived from an EMBL/GenBank/DDBJ whole genome shotgun (WGS) entry which is preliminary data.</text>
</comment>
<accession>A0A3L8RMI7</accession>
<dbReference type="AlphaFoldDB" id="A0A3L8RMI7"/>
<name>A0A3L8RMI7_STRRN</name>
<dbReference type="SUPFAM" id="SSF51735">
    <property type="entry name" value="NAD(P)-binding Rossmann-fold domains"/>
    <property type="match status" value="1"/>
</dbReference>
<protein>
    <recommendedName>
        <fullName evidence="6">DltE</fullName>
    </recommendedName>
</protein>
<evidence type="ECO:0000256" key="2">
    <source>
        <dbReference type="ARBA" id="ARBA00023002"/>
    </source>
</evidence>
<evidence type="ECO:0000313" key="5">
    <source>
        <dbReference type="Proteomes" id="UP000281594"/>
    </source>
</evidence>
<reference evidence="4 5" key="1">
    <citation type="journal article" date="2018" name="J. Biol. Chem.">
        <title>Discovery of the actinoplanic acid pathway in Streptomyces rapamycinicus reveals a genetically conserved synergism with rapamycin.</title>
        <authorList>
            <person name="Mrak P."/>
            <person name="Krastel P."/>
            <person name="Pivk Lukancic P."/>
            <person name="Tao J."/>
            <person name="Pistorius D."/>
            <person name="Moore C.M."/>
        </authorList>
    </citation>
    <scope>NUCLEOTIDE SEQUENCE [LARGE SCALE GENOMIC DNA]</scope>
    <source>
        <strain evidence="4 5">NRRL 5491</strain>
    </source>
</reference>
<dbReference type="InterPro" id="IPR020904">
    <property type="entry name" value="Sc_DH/Rdtase_CS"/>
</dbReference>
<dbReference type="InterPro" id="IPR036291">
    <property type="entry name" value="NAD(P)-bd_dom_sf"/>
</dbReference>
<dbReference type="PRINTS" id="PR00080">
    <property type="entry name" value="SDRFAMILY"/>
</dbReference>
<dbReference type="Proteomes" id="UP000281594">
    <property type="component" value="Unassembled WGS sequence"/>
</dbReference>
<comment type="similarity">
    <text evidence="1 3">Belongs to the short-chain dehydrogenases/reductases (SDR) family.</text>
</comment>
<dbReference type="EMBL" id="QYCY01000001">
    <property type="protein sequence ID" value="RLV80639.1"/>
    <property type="molecule type" value="Genomic_DNA"/>
</dbReference>
<dbReference type="PANTHER" id="PTHR43669:SF3">
    <property type="entry name" value="ALCOHOL DEHYDROGENASE, PUTATIVE (AFU_ORTHOLOGUE AFUA_3G03445)-RELATED"/>
    <property type="match status" value="1"/>
</dbReference>
<dbReference type="GO" id="GO:0016491">
    <property type="term" value="F:oxidoreductase activity"/>
    <property type="evidence" value="ECO:0007669"/>
    <property type="project" value="UniProtKB-KW"/>
</dbReference>
<evidence type="ECO:0008006" key="6">
    <source>
        <dbReference type="Google" id="ProtNLM"/>
    </source>
</evidence>
<dbReference type="Pfam" id="PF00106">
    <property type="entry name" value="adh_short"/>
    <property type="match status" value="1"/>
</dbReference>
<evidence type="ECO:0000256" key="1">
    <source>
        <dbReference type="ARBA" id="ARBA00006484"/>
    </source>
</evidence>
<evidence type="ECO:0000256" key="3">
    <source>
        <dbReference type="RuleBase" id="RU000363"/>
    </source>
</evidence>
<evidence type="ECO:0000313" key="4">
    <source>
        <dbReference type="EMBL" id="RLV80639.1"/>
    </source>
</evidence>
<organism evidence="4 5">
    <name type="scientific">Streptomyces rapamycinicus (strain ATCC 29253 / DSM 41530 / NRRL 5491 / AYB-994)</name>
    <name type="common">Streptomyces hygroscopicus (strain ATCC 29253)</name>
    <dbReference type="NCBI Taxonomy" id="1343740"/>
    <lineage>
        <taxon>Bacteria</taxon>
        <taxon>Bacillati</taxon>
        <taxon>Actinomycetota</taxon>
        <taxon>Actinomycetes</taxon>
        <taxon>Kitasatosporales</taxon>
        <taxon>Streptomycetaceae</taxon>
        <taxon>Streptomyces</taxon>
        <taxon>Streptomyces violaceusniger group</taxon>
    </lineage>
</organism>
<dbReference type="PANTHER" id="PTHR43669">
    <property type="entry name" value="5-KETO-D-GLUCONATE 5-REDUCTASE"/>
    <property type="match status" value="1"/>
</dbReference>
<keyword evidence="2" id="KW-0560">Oxidoreductase</keyword>
<dbReference type="PRINTS" id="PR00081">
    <property type="entry name" value="GDHRDH"/>
</dbReference>
<dbReference type="STRING" id="1343740.M271_23890"/>
<gene>
    <name evidence="4" type="ORF">D3C57_119680</name>
</gene>
<dbReference type="InterPro" id="IPR002347">
    <property type="entry name" value="SDR_fam"/>
</dbReference>
<dbReference type="Gene3D" id="3.40.50.720">
    <property type="entry name" value="NAD(P)-binding Rossmann-like Domain"/>
    <property type="match status" value="1"/>
</dbReference>
<dbReference type="PROSITE" id="PS00061">
    <property type="entry name" value="ADH_SHORT"/>
    <property type="match status" value="1"/>
</dbReference>
<proteinExistence type="inferred from homology"/>